<comment type="caution">
    <text evidence="4">The sequence shown here is derived from an EMBL/GenBank/DDBJ whole genome shotgun (WGS) entry which is preliminary data.</text>
</comment>
<feature type="signal peptide" evidence="3">
    <location>
        <begin position="1"/>
        <end position="22"/>
    </location>
</feature>
<organism evidence="4 5">
    <name type="scientific">Fasciola gigantica</name>
    <name type="common">Giant liver fluke</name>
    <dbReference type="NCBI Taxonomy" id="46835"/>
    <lineage>
        <taxon>Eukaryota</taxon>
        <taxon>Metazoa</taxon>
        <taxon>Spiralia</taxon>
        <taxon>Lophotrochozoa</taxon>
        <taxon>Platyhelminthes</taxon>
        <taxon>Trematoda</taxon>
        <taxon>Digenea</taxon>
        <taxon>Plagiorchiida</taxon>
        <taxon>Echinostomata</taxon>
        <taxon>Echinostomatoidea</taxon>
        <taxon>Fasciolidae</taxon>
        <taxon>Fasciola</taxon>
    </lineage>
</organism>
<feature type="compositionally biased region" description="Polar residues" evidence="1">
    <location>
        <begin position="319"/>
        <end position="332"/>
    </location>
</feature>
<keyword evidence="2" id="KW-1133">Transmembrane helix</keyword>
<feature type="transmembrane region" description="Helical" evidence="2">
    <location>
        <begin position="506"/>
        <end position="532"/>
    </location>
</feature>
<keyword evidence="3" id="KW-0732">Signal</keyword>
<feature type="compositionally biased region" description="Low complexity" evidence="1">
    <location>
        <begin position="333"/>
        <end position="347"/>
    </location>
</feature>
<reference evidence="4 5" key="1">
    <citation type="submission" date="2019-04" db="EMBL/GenBank/DDBJ databases">
        <title>Annotation for the trematode Fasciola gigantica.</title>
        <authorList>
            <person name="Choi Y.-J."/>
        </authorList>
    </citation>
    <scope>NUCLEOTIDE SEQUENCE [LARGE SCALE GENOMIC DNA]</scope>
    <source>
        <strain evidence="4">Uganda_cow_1</strain>
    </source>
</reference>
<proteinExistence type="predicted"/>
<gene>
    <name evidence="4" type="ORF">FGIG_06103</name>
</gene>
<feature type="region of interest" description="Disordered" evidence="1">
    <location>
        <begin position="319"/>
        <end position="450"/>
    </location>
</feature>
<dbReference type="EMBL" id="SUNJ01000311">
    <property type="protein sequence ID" value="TPP67750.1"/>
    <property type="molecule type" value="Genomic_DNA"/>
</dbReference>
<dbReference type="Proteomes" id="UP000316759">
    <property type="component" value="Unassembled WGS sequence"/>
</dbReference>
<sequence>AISIGHTLIWLVLTARLGICAGQQTNDLAPPRLPVDLFVKIHHFYASGGTLANGQYCTSPEQTITCTPIFRICLTSEFYLRSTFRRKRTFDPSTRTCEKLYEFGGHGPMYEKARSIEFGDYLEPRMRNLLVFKISKPDAVLHITVGHRDFQRKNLWGEIYILLKHYLRQPFILTNGYWKQKLYESAEFDLHLAWKIEREPYHRRDYHQQRLGKKTRLLSQNTNEDPWTTIDDTEIGMKKLGVESKEKIGQSRKSGNTNPLTENSERIARSTTTSKRPDILSTSSVSDTQLTRSSESLSTTTNATTKMTTTKSTQFTIDPSSISISTGATSFETSTSNPNTTTSHPTNQEIGQSNSSTTPNTKPDILSTSSVSETQLTRSSESLSTTTNATTKMTTTKSTQFTIDPSSISISTGATSFETSTSNPNTTTSHPTNQEIGQSNSSTTPNTKPHILSSDSVMETEATVTWAYFPTTTESFLNVTTMFSNDTATSSSNAIVANSSRFSTPILIWFLFLLLALIALFILIFLCVVFFLRFNSSSDMESCDSGSDPSSPLSSPCHPDDHQIFFSRE</sequence>
<name>A0A504ZEM5_FASGI</name>
<protein>
    <submittedName>
        <fullName evidence="4">Uncharacterized protein</fullName>
    </submittedName>
</protein>
<feature type="region of interest" description="Disordered" evidence="1">
    <location>
        <begin position="242"/>
        <end position="305"/>
    </location>
</feature>
<feature type="compositionally biased region" description="Polar residues" evidence="1">
    <location>
        <begin position="269"/>
        <end position="287"/>
    </location>
</feature>
<keyword evidence="2" id="KW-0812">Transmembrane</keyword>
<dbReference type="OrthoDB" id="10587305at2759"/>
<evidence type="ECO:0000313" key="4">
    <source>
        <dbReference type="EMBL" id="TPP67750.1"/>
    </source>
</evidence>
<feature type="chain" id="PRO_5021365525" evidence="3">
    <location>
        <begin position="23"/>
        <end position="569"/>
    </location>
</feature>
<evidence type="ECO:0000256" key="3">
    <source>
        <dbReference type="SAM" id="SignalP"/>
    </source>
</evidence>
<keyword evidence="5" id="KW-1185">Reference proteome</keyword>
<keyword evidence="2" id="KW-0472">Membrane</keyword>
<feature type="compositionally biased region" description="Low complexity" evidence="1">
    <location>
        <begin position="419"/>
        <end position="433"/>
    </location>
</feature>
<evidence type="ECO:0000256" key="2">
    <source>
        <dbReference type="SAM" id="Phobius"/>
    </source>
</evidence>
<evidence type="ECO:0000256" key="1">
    <source>
        <dbReference type="SAM" id="MobiDB-lite"/>
    </source>
</evidence>
<feature type="compositionally biased region" description="Low complexity" evidence="1">
    <location>
        <begin position="288"/>
        <end position="305"/>
    </location>
</feature>
<evidence type="ECO:0000313" key="5">
    <source>
        <dbReference type="Proteomes" id="UP000316759"/>
    </source>
</evidence>
<accession>A0A504ZEM5</accession>
<dbReference type="AlphaFoldDB" id="A0A504ZEM5"/>
<feature type="compositionally biased region" description="Polar residues" evidence="1">
    <location>
        <begin position="251"/>
        <end position="262"/>
    </location>
</feature>
<feature type="compositionally biased region" description="Polar residues" evidence="1">
    <location>
        <begin position="403"/>
        <end position="418"/>
    </location>
</feature>
<feature type="non-terminal residue" evidence="4">
    <location>
        <position position="1"/>
    </location>
</feature>
<feature type="compositionally biased region" description="Polar residues" evidence="1">
    <location>
        <begin position="434"/>
        <end position="450"/>
    </location>
</feature>
<dbReference type="STRING" id="46835.A0A504ZEM5"/>
<feature type="compositionally biased region" description="Low complexity" evidence="1">
    <location>
        <begin position="372"/>
        <end position="402"/>
    </location>
</feature>
<feature type="compositionally biased region" description="Polar residues" evidence="1">
    <location>
        <begin position="348"/>
        <end position="371"/>
    </location>
</feature>